<evidence type="ECO:0000256" key="6">
    <source>
        <dbReference type="SAM" id="Phobius"/>
    </source>
</evidence>
<reference evidence="7" key="1">
    <citation type="journal article" date="2023" name="Mol. Phylogenet. Evol.">
        <title>Genome-scale phylogeny and comparative genomics of the fungal order Sordariales.</title>
        <authorList>
            <person name="Hensen N."/>
            <person name="Bonometti L."/>
            <person name="Westerberg I."/>
            <person name="Brannstrom I.O."/>
            <person name="Guillou S."/>
            <person name="Cros-Aarteil S."/>
            <person name="Calhoun S."/>
            <person name="Haridas S."/>
            <person name="Kuo A."/>
            <person name="Mondo S."/>
            <person name="Pangilinan J."/>
            <person name="Riley R."/>
            <person name="LaButti K."/>
            <person name="Andreopoulos B."/>
            <person name="Lipzen A."/>
            <person name="Chen C."/>
            <person name="Yan M."/>
            <person name="Daum C."/>
            <person name="Ng V."/>
            <person name="Clum A."/>
            <person name="Steindorff A."/>
            <person name="Ohm R.A."/>
            <person name="Martin F."/>
            <person name="Silar P."/>
            <person name="Natvig D.O."/>
            <person name="Lalanne C."/>
            <person name="Gautier V."/>
            <person name="Ament-Velasquez S.L."/>
            <person name="Kruys A."/>
            <person name="Hutchinson M.I."/>
            <person name="Powell A.J."/>
            <person name="Barry K."/>
            <person name="Miller A.N."/>
            <person name="Grigoriev I.V."/>
            <person name="Debuchy R."/>
            <person name="Gladieux P."/>
            <person name="Hiltunen Thoren M."/>
            <person name="Johannesson H."/>
        </authorList>
    </citation>
    <scope>NUCLEOTIDE SEQUENCE</scope>
    <source>
        <strain evidence="7">CBS 232.78</strain>
    </source>
</reference>
<comment type="caution">
    <text evidence="7">The sequence shown here is derived from an EMBL/GenBank/DDBJ whole genome shotgun (WGS) entry which is preliminary data.</text>
</comment>
<feature type="transmembrane region" description="Helical" evidence="6">
    <location>
        <begin position="174"/>
        <end position="196"/>
    </location>
</feature>
<dbReference type="EMBL" id="JAULSW010000006">
    <property type="protein sequence ID" value="KAK3377464.1"/>
    <property type="molecule type" value="Genomic_DNA"/>
</dbReference>
<keyword evidence="3 6" id="KW-0812">Transmembrane</keyword>
<dbReference type="PANTHER" id="PTHR23502:SF51">
    <property type="entry name" value="QUINIDINE RESISTANCE PROTEIN 1-RELATED"/>
    <property type="match status" value="1"/>
</dbReference>
<evidence type="ECO:0000256" key="4">
    <source>
        <dbReference type="ARBA" id="ARBA00022989"/>
    </source>
</evidence>
<reference evidence="7" key="2">
    <citation type="submission" date="2023-06" db="EMBL/GenBank/DDBJ databases">
        <authorList>
            <consortium name="Lawrence Berkeley National Laboratory"/>
            <person name="Haridas S."/>
            <person name="Hensen N."/>
            <person name="Bonometti L."/>
            <person name="Westerberg I."/>
            <person name="Brannstrom I.O."/>
            <person name="Guillou S."/>
            <person name="Cros-Aarteil S."/>
            <person name="Calhoun S."/>
            <person name="Kuo A."/>
            <person name="Mondo S."/>
            <person name="Pangilinan J."/>
            <person name="Riley R."/>
            <person name="LaButti K."/>
            <person name="Andreopoulos B."/>
            <person name="Lipzen A."/>
            <person name="Chen C."/>
            <person name="Yanf M."/>
            <person name="Daum C."/>
            <person name="Ng V."/>
            <person name="Clum A."/>
            <person name="Steindorff A."/>
            <person name="Ohm R."/>
            <person name="Martin F."/>
            <person name="Silar P."/>
            <person name="Natvig D."/>
            <person name="Lalanne C."/>
            <person name="Gautier V."/>
            <person name="Ament-velasquez S.L."/>
            <person name="Kruys A."/>
            <person name="Hutchinson M.I."/>
            <person name="Powell A.J."/>
            <person name="Barry K."/>
            <person name="Miller A.N."/>
            <person name="Grigoriev I.V."/>
            <person name="Debuchy R."/>
            <person name="Gladieux P."/>
            <person name="Thoren M.H."/>
            <person name="Johannesson H."/>
        </authorList>
    </citation>
    <scope>NUCLEOTIDE SEQUENCE</scope>
    <source>
        <strain evidence="7">CBS 232.78</strain>
    </source>
</reference>
<proteinExistence type="predicted"/>
<comment type="subcellular location">
    <subcellularLocation>
        <location evidence="1">Membrane</location>
        <topology evidence="1">Multi-pass membrane protein</topology>
    </subcellularLocation>
</comment>
<dbReference type="PANTHER" id="PTHR23502">
    <property type="entry name" value="MAJOR FACILITATOR SUPERFAMILY"/>
    <property type="match status" value="1"/>
</dbReference>
<sequence>MPEKNNPLQPSRFTRSGKGTLVGMVAVAGLFGPLPANIYCPAILTLATVFARPVEDIDLTVAVYLAIPLFLACLFILVASSLGLALCPTSAFWLLLLRALQAGGCASTISLSAGVIANVPDVKERGAFFGISIFWFLTISSAACLVSIFPFLLETLKNIIEPQNGEKQKGSTNPFRLLTGILYAVNYTIMSTISSAFSVTSPQISETVIWLCYLSSGVGLILGSTITGKLLDWDYARLTSMKNDDGDVAQEEKSGLANVEYARLRMSPFLLLVFVASVIGWGWCIQGRVSIAGPLVIQVILGYTSIAILNSTMTLMIDIIRDRSSGVIACTNLARCSLAALLVSVIDKEMART</sequence>
<evidence type="ECO:0000313" key="8">
    <source>
        <dbReference type="Proteomes" id="UP001285441"/>
    </source>
</evidence>
<dbReference type="AlphaFoldDB" id="A0AAE0KJ47"/>
<feature type="transmembrane region" description="Helical" evidence="6">
    <location>
        <begin position="295"/>
        <end position="315"/>
    </location>
</feature>
<keyword evidence="2" id="KW-0813">Transport</keyword>
<organism evidence="7 8">
    <name type="scientific">Podospora didyma</name>
    <dbReference type="NCBI Taxonomy" id="330526"/>
    <lineage>
        <taxon>Eukaryota</taxon>
        <taxon>Fungi</taxon>
        <taxon>Dikarya</taxon>
        <taxon>Ascomycota</taxon>
        <taxon>Pezizomycotina</taxon>
        <taxon>Sordariomycetes</taxon>
        <taxon>Sordariomycetidae</taxon>
        <taxon>Sordariales</taxon>
        <taxon>Podosporaceae</taxon>
        <taxon>Podospora</taxon>
    </lineage>
</organism>
<protein>
    <submittedName>
        <fullName evidence="7">Major facilitator superfamily domain-containing protein</fullName>
    </submittedName>
</protein>
<accession>A0AAE0KJ47</accession>
<keyword evidence="8" id="KW-1185">Reference proteome</keyword>
<evidence type="ECO:0000256" key="1">
    <source>
        <dbReference type="ARBA" id="ARBA00004141"/>
    </source>
</evidence>
<keyword evidence="4 6" id="KW-1133">Transmembrane helix</keyword>
<keyword evidence="5 6" id="KW-0472">Membrane</keyword>
<dbReference type="Proteomes" id="UP001285441">
    <property type="component" value="Unassembled WGS sequence"/>
</dbReference>
<dbReference type="GO" id="GO:0022857">
    <property type="term" value="F:transmembrane transporter activity"/>
    <property type="evidence" value="ECO:0007669"/>
    <property type="project" value="TreeGrafter"/>
</dbReference>
<dbReference type="GO" id="GO:0005886">
    <property type="term" value="C:plasma membrane"/>
    <property type="evidence" value="ECO:0007669"/>
    <property type="project" value="TreeGrafter"/>
</dbReference>
<feature type="transmembrane region" description="Helical" evidence="6">
    <location>
        <begin position="327"/>
        <end position="346"/>
    </location>
</feature>
<feature type="transmembrane region" description="Helical" evidence="6">
    <location>
        <begin position="62"/>
        <end position="85"/>
    </location>
</feature>
<feature type="transmembrane region" description="Helical" evidence="6">
    <location>
        <begin position="128"/>
        <end position="153"/>
    </location>
</feature>
<feature type="transmembrane region" description="Helical" evidence="6">
    <location>
        <begin position="269"/>
        <end position="289"/>
    </location>
</feature>
<feature type="transmembrane region" description="Helical" evidence="6">
    <location>
        <begin position="92"/>
        <end position="116"/>
    </location>
</feature>
<dbReference type="Gene3D" id="1.20.1250.20">
    <property type="entry name" value="MFS general substrate transporter like domains"/>
    <property type="match status" value="1"/>
</dbReference>
<dbReference type="InterPro" id="IPR036259">
    <property type="entry name" value="MFS_trans_sf"/>
</dbReference>
<evidence type="ECO:0000313" key="7">
    <source>
        <dbReference type="EMBL" id="KAK3377464.1"/>
    </source>
</evidence>
<evidence type="ECO:0000256" key="5">
    <source>
        <dbReference type="ARBA" id="ARBA00023136"/>
    </source>
</evidence>
<feature type="transmembrane region" description="Helical" evidence="6">
    <location>
        <begin position="21"/>
        <end position="50"/>
    </location>
</feature>
<name>A0AAE0KJ47_9PEZI</name>
<dbReference type="SUPFAM" id="SSF103473">
    <property type="entry name" value="MFS general substrate transporter"/>
    <property type="match status" value="1"/>
</dbReference>
<feature type="transmembrane region" description="Helical" evidence="6">
    <location>
        <begin position="208"/>
        <end position="231"/>
    </location>
</feature>
<evidence type="ECO:0000256" key="3">
    <source>
        <dbReference type="ARBA" id="ARBA00022692"/>
    </source>
</evidence>
<evidence type="ECO:0000256" key="2">
    <source>
        <dbReference type="ARBA" id="ARBA00022448"/>
    </source>
</evidence>
<gene>
    <name evidence="7" type="ORF">B0H63DRAFT_495454</name>
</gene>